<dbReference type="Proteomes" id="UP000034493">
    <property type="component" value="Unassembled WGS sequence"/>
</dbReference>
<evidence type="ECO:0008006" key="3">
    <source>
        <dbReference type="Google" id="ProtNLM"/>
    </source>
</evidence>
<proteinExistence type="predicted"/>
<comment type="caution">
    <text evidence="1">The sequence shown here is derived from an EMBL/GenBank/DDBJ whole genome shotgun (WGS) entry which is preliminary data.</text>
</comment>
<evidence type="ECO:0000313" key="2">
    <source>
        <dbReference type="Proteomes" id="UP000034493"/>
    </source>
</evidence>
<gene>
    <name evidence="1" type="ORF">UU56_C0016G0007</name>
</gene>
<sequence length="775" mass="85386">MKIAARFLSIVKCQPFDKLRMTLSPPKGQLLIVTALFSILLTLSSKSTFAAPGESPNPQPCENGLFTDQLTKIVLEPKEYTFVETGKESDEPKHLEYTFTIEVDFSKLSAIFATPNSDYLESKYQSEDHRKENILDLKSSDFNLYHGPGQKAAPKVMTDELRVKYVNYVYDKPELAESANKYTDIEGKGGPKTIYDLGKEFGLPNPPQAGDDKTQWLDTWGRYWEKIPTAVSEFYYGMFSFPLVVGKDGLRQVEQGSCPKSRRVYFVLPEYFRTTSIANQVNQLIVPKQAQSSDAKFVEESLEASANVPKSLLAKIIQTCLKPLLNNPISQTLRKVVKISLNFISPIKNAYAAILPPEGWGEVCPAPIPILPDKKEGSGPFCSFPLINPADPEKKEPQLEAGENCQNVESPNKLDDGTLVKCSFKSQKFVTNLPIKNPGWDKCEQVGTDPDTGEPIYECKLTIRVFPTFYVPWLASIWNNATYSDKDDAIAIFGAGKTGKGGQETGRPGLYTFFKPKSVDYVVFPKNKNLPSKEQGAADEIKQRFLGAVDCNKEFDRDIALKPKALQEALGRTSQECNLLARADGEVPPGGTDPGPIPTLEECASIPRASDGNPSNGIETSLEELQCYIVHQANGKIEPLTGSSLAEVMLNVLAGESGGDQCSFGRAGEVGIFQYIASTWKGVSQYPNSDSGSVYPAPGSSNTCWGSPRGQEPDAVEIPSGANPLDFDWAYQFGANKDGRAWNPYYQIDKTIIKMENGNACEWTTFRDRYGICGG</sequence>
<dbReference type="EMBL" id="LCBC01000016">
    <property type="protein sequence ID" value="KKS03743.1"/>
    <property type="molecule type" value="Genomic_DNA"/>
</dbReference>
<reference evidence="1 2" key="1">
    <citation type="journal article" date="2015" name="Nature">
        <title>rRNA introns, odd ribosomes, and small enigmatic genomes across a large radiation of phyla.</title>
        <authorList>
            <person name="Brown C.T."/>
            <person name="Hug L.A."/>
            <person name="Thomas B.C."/>
            <person name="Sharon I."/>
            <person name="Castelle C.J."/>
            <person name="Singh A."/>
            <person name="Wilkins M.J."/>
            <person name="Williams K.H."/>
            <person name="Banfield J.F."/>
        </authorList>
    </citation>
    <scope>NUCLEOTIDE SEQUENCE [LARGE SCALE GENOMIC DNA]</scope>
</reference>
<protein>
    <recommendedName>
        <fullName evidence="3">Transglycosylase SLT domain-containing protein</fullName>
    </recommendedName>
</protein>
<name>A0A0G0YTJ0_9BACT</name>
<dbReference type="AlphaFoldDB" id="A0A0G0YTJ0"/>
<accession>A0A0G0YTJ0</accession>
<evidence type="ECO:0000313" key="1">
    <source>
        <dbReference type="EMBL" id="KKS03743.1"/>
    </source>
</evidence>
<organism evidence="1 2">
    <name type="scientific">Candidatus Curtissbacteria bacterium GW2011_GWA2_41_24</name>
    <dbReference type="NCBI Taxonomy" id="1618411"/>
    <lineage>
        <taxon>Bacteria</taxon>
        <taxon>Candidatus Curtissiibacteriota</taxon>
    </lineage>
</organism>